<keyword evidence="3" id="KW-0238">DNA-binding</keyword>
<evidence type="ECO:0000259" key="2">
    <source>
        <dbReference type="SMART" id="SM00347"/>
    </source>
</evidence>
<accession>A0A1H6KXZ8</accession>
<evidence type="ECO:0000313" key="3">
    <source>
        <dbReference type="EMBL" id="SEH76893.1"/>
    </source>
</evidence>
<dbReference type="AlphaFoldDB" id="A0A1H6KXZ8"/>
<dbReference type="InterPro" id="IPR036388">
    <property type="entry name" value="WH-like_DNA-bd_sf"/>
</dbReference>
<dbReference type="GO" id="GO:0003700">
    <property type="term" value="F:DNA-binding transcription factor activity"/>
    <property type="evidence" value="ECO:0007669"/>
    <property type="project" value="InterPro"/>
</dbReference>
<dbReference type="SMART" id="SM00347">
    <property type="entry name" value="HTH_MARR"/>
    <property type="match status" value="1"/>
</dbReference>
<sequence length="160" mass="17268">MKGVTELAKADKRRADGPGARTVTESTTMLLIAAGRLAQRRFEAALAEQNLTLRHIGAIGHLARNPELSYSDLARRARVTPQSMHATIGQLVDLGAVVTETRGRASYPRLTERGHELLAFAADASSACDETLGIEESVVAELREELKKVALQSFADESLS</sequence>
<feature type="domain" description="HTH marR-type" evidence="2">
    <location>
        <begin position="44"/>
        <end position="147"/>
    </location>
</feature>
<dbReference type="Proteomes" id="UP000182915">
    <property type="component" value="Chromosome I"/>
</dbReference>
<evidence type="ECO:0000313" key="4">
    <source>
        <dbReference type="Proteomes" id="UP000182915"/>
    </source>
</evidence>
<feature type="region of interest" description="Disordered" evidence="1">
    <location>
        <begin position="1"/>
        <end position="20"/>
    </location>
</feature>
<evidence type="ECO:0000256" key="1">
    <source>
        <dbReference type="SAM" id="MobiDB-lite"/>
    </source>
</evidence>
<dbReference type="InterPro" id="IPR000835">
    <property type="entry name" value="HTH_MarR-typ"/>
</dbReference>
<name>A0A1H6KXZ8_MYCRU</name>
<dbReference type="GO" id="GO:0003677">
    <property type="term" value="F:DNA binding"/>
    <property type="evidence" value="ECO:0007669"/>
    <property type="project" value="UniProtKB-KW"/>
</dbReference>
<dbReference type="SUPFAM" id="SSF46785">
    <property type="entry name" value="Winged helix' DNA-binding domain"/>
    <property type="match status" value="1"/>
</dbReference>
<dbReference type="EMBL" id="LT629971">
    <property type="protein sequence ID" value="SEH76893.1"/>
    <property type="molecule type" value="Genomic_DNA"/>
</dbReference>
<dbReference type="InterPro" id="IPR036390">
    <property type="entry name" value="WH_DNA-bd_sf"/>
</dbReference>
<proteinExistence type="predicted"/>
<gene>
    <name evidence="3" type="ORF">SAMN04489835_3893</name>
</gene>
<dbReference type="Pfam" id="PF12802">
    <property type="entry name" value="MarR_2"/>
    <property type="match status" value="1"/>
</dbReference>
<dbReference type="STRING" id="370526.SAMN04489835_3893"/>
<dbReference type="Gene3D" id="1.10.10.10">
    <property type="entry name" value="Winged helix-like DNA-binding domain superfamily/Winged helix DNA-binding domain"/>
    <property type="match status" value="1"/>
</dbReference>
<organism evidence="3 4">
    <name type="scientific">Mycolicibacterium rutilum</name>
    <name type="common">Mycobacterium rutilum</name>
    <dbReference type="NCBI Taxonomy" id="370526"/>
    <lineage>
        <taxon>Bacteria</taxon>
        <taxon>Bacillati</taxon>
        <taxon>Actinomycetota</taxon>
        <taxon>Actinomycetes</taxon>
        <taxon>Mycobacteriales</taxon>
        <taxon>Mycobacteriaceae</taxon>
        <taxon>Mycolicibacterium</taxon>
    </lineage>
</organism>
<reference evidence="4" key="1">
    <citation type="submission" date="2016-10" db="EMBL/GenBank/DDBJ databases">
        <authorList>
            <person name="Varghese N."/>
            <person name="Submissions S."/>
        </authorList>
    </citation>
    <scope>NUCLEOTIDE SEQUENCE [LARGE SCALE GENOMIC DNA]</scope>
    <source>
        <strain evidence="4">DSM 45405</strain>
    </source>
</reference>
<protein>
    <submittedName>
        <fullName evidence="3">DNA-binding transcriptional regulator, MarR family</fullName>
    </submittedName>
</protein>
<keyword evidence="4" id="KW-1185">Reference proteome</keyword>